<organism evidence="2">
    <name type="scientific">Lygus hesperus</name>
    <name type="common">Western plant bug</name>
    <dbReference type="NCBI Taxonomy" id="30085"/>
    <lineage>
        <taxon>Eukaryota</taxon>
        <taxon>Metazoa</taxon>
        <taxon>Ecdysozoa</taxon>
        <taxon>Arthropoda</taxon>
        <taxon>Hexapoda</taxon>
        <taxon>Insecta</taxon>
        <taxon>Pterygota</taxon>
        <taxon>Neoptera</taxon>
        <taxon>Paraneoptera</taxon>
        <taxon>Hemiptera</taxon>
        <taxon>Heteroptera</taxon>
        <taxon>Panheteroptera</taxon>
        <taxon>Cimicomorpha</taxon>
        <taxon>Miridae</taxon>
        <taxon>Mirini</taxon>
        <taxon>Lygus</taxon>
    </lineage>
</organism>
<evidence type="ECO:0000313" key="2">
    <source>
        <dbReference type="EMBL" id="JAG18110.1"/>
    </source>
</evidence>
<dbReference type="EMBL" id="GBHO01025494">
    <property type="protein sequence ID" value="JAG18110.1"/>
    <property type="molecule type" value="Transcribed_RNA"/>
</dbReference>
<feature type="compositionally biased region" description="Low complexity" evidence="1">
    <location>
        <begin position="169"/>
        <end position="181"/>
    </location>
</feature>
<feature type="region of interest" description="Disordered" evidence="1">
    <location>
        <begin position="43"/>
        <end position="79"/>
    </location>
</feature>
<reference evidence="2" key="1">
    <citation type="journal article" date="2014" name="PLoS ONE">
        <title>Transcriptome-Based Identification of ABC Transporters in the Western Tarnished Plant Bug Lygus hesperus.</title>
        <authorList>
            <person name="Hull J.J."/>
            <person name="Chaney K."/>
            <person name="Geib S.M."/>
            <person name="Fabrick J.A."/>
            <person name="Brent C.S."/>
            <person name="Walsh D."/>
            <person name="Lavine L.C."/>
        </authorList>
    </citation>
    <scope>NUCLEOTIDE SEQUENCE</scope>
</reference>
<feature type="compositionally biased region" description="Basic and acidic residues" evidence="1">
    <location>
        <begin position="67"/>
        <end position="79"/>
    </location>
</feature>
<accession>A0A0A9XM05</accession>
<protein>
    <submittedName>
        <fullName evidence="2">Voltage-dependent calcium channel type A subunit alpha-1</fullName>
    </submittedName>
</protein>
<sequence length="181" mass="20308">MESKEGRSSDESGSEKNPRDDAKDQKNLLEEEIKKIISDLDIKFDEEDPGRTATAGPSSSVTAVERSPSDRREKVETQHLRVETASTVSNATTVVQQRVPTKISVTHVKSPRETFHRSNRPPQSPGETFYGNNRLPESPRQEGIPMDSDRYYGVAEQGFYQPERDEITDPTTSDTVHTTTE</sequence>
<dbReference type="AlphaFoldDB" id="A0A0A9XM05"/>
<proteinExistence type="predicted"/>
<evidence type="ECO:0000256" key="1">
    <source>
        <dbReference type="SAM" id="MobiDB-lite"/>
    </source>
</evidence>
<feature type="region of interest" description="Disordered" evidence="1">
    <location>
        <begin position="1"/>
        <end position="27"/>
    </location>
</feature>
<reference evidence="2" key="2">
    <citation type="submission" date="2014-07" db="EMBL/GenBank/DDBJ databases">
        <authorList>
            <person name="Hull J."/>
        </authorList>
    </citation>
    <scope>NUCLEOTIDE SEQUENCE</scope>
</reference>
<name>A0A0A9XM05_LYGHE</name>
<gene>
    <name evidence="2" type="primary">cac_4</name>
    <name evidence="2" type="ORF">CM83_99904</name>
</gene>
<feature type="region of interest" description="Disordered" evidence="1">
    <location>
        <begin position="107"/>
        <end position="181"/>
    </location>
</feature>
<feature type="non-terminal residue" evidence="2">
    <location>
        <position position="181"/>
    </location>
</feature>